<dbReference type="AlphaFoldDB" id="A0A2Z4Y7C4"/>
<dbReference type="Pfam" id="PF04015">
    <property type="entry name" value="DUF362"/>
    <property type="match status" value="1"/>
</dbReference>
<proteinExistence type="predicted"/>
<gene>
    <name evidence="2" type="ORF">BRCON_1546</name>
</gene>
<protein>
    <submittedName>
        <fullName evidence="2">Ferredoxin</fullName>
    </submittedName>
</protein>
<dbReference type="Proteomes" id="UP000262583">
    <property type="component" value="Chromosome"/>
</dbReference>
<feature type="domain" description="DUF362" evidence="1">
    <location>
        <begin position="40"/>
        <end position="247"/>
    </location>
</feature>
<evidence type="ECO:0000313" key="3">
    <source>
        <dbReference type="Proteomes" id="UP000262583"/>
    </source>
</evidence>
<sequence length="382" mass="43605">MAKAKVAFLKTTPKTVLDDYARLMRLADYEAHVPKGHDTLIKINISWHYYYPACSTTPWQYDGVVSTLLADGFERDRIIPTHNRTVVVDDKLGIKNNHLDTVDFKHGLKPIHLYEPQWEWVEYTPKTGKYRVLDKVYPDGVKIPKFFFGRNIIHLPTVKTHVFTQITGAMKNAFGGLLNERRHWTHSVIHETLVDLLRIQKEIHSGLFAVMDGTVVGDGPGPRCMVPSVQNVILASADQTAIDAVSAKIQGFDPLEIDFIRIAHEDGLGVGDPRDIEIVGDDITGVNFHHHKQQQTFASRGQHMIYHGPLKPLEKLLLRSPLVPWSYVASRLYHDVYWYPTIGKKRVEQILATEWGELFRSYDLETYKQRNRADHQLVGSAV</sequence>
<name>A0A2Z4Y7C4_SUMC1</name>
<reference evidence="2 3" key="1">
    <citation type="submission" date="2018-05" db="EMBL/GenBank/DDBJ databases">
        <title>A metagenomic window into the 2 km-deep terrestrial subsurface aquifer revealed taxonomically and functionally diverse microbial community comprising novel uncultured bacterial lineages.</title>
        <authorList>
            <person name="Kadnikov V.V."/>
            <person name="Mardanov A.V."/>
            <person name="Beletsky A.V."/>
            <person name="Banks D."/>
            <person name="Pimenov N.V."/>
            <person name="Frank Y.A."/>
            <person name="Karnachuk O.V."/>
            <person name="Ravin N.V."/>
        </authorList>
    </citation>
    <scope>NUCLEOTIDE SEQUENCE [LARGE SCALE GENOMIC DNA]</scope>
    <source>
        <strain evidence="2">BY</strain>
    </source>
</reference>
<dbReference type="InterPro" id="IPR007160">
    <property type="entry name" value="DUF362"/>
</dbReference>
<evidence type="ECO:0000259" key="1">
    <source>
        <dbReference type="Pfam" id="PF04015"/>
    </source>
</evidence>
<dbReference type="KEGG" id="schv:BRCON_1546"/>
<accession>A0A2Z4Y7C4</accession>
<dbReference type="EMBL" id="CP030759">
    <property type="protein sequence ID" value="AXA36323.1"/>
    <property type="molecule type" value="Genomic_DNA"/>
</dbReference>
<evidence type="ECO:0000313" key="2">
    <source>
        <dbReference type="EMBL" id="AXA36323.1"/>
    </source>
</evidence>
<organism evidence="2 3">
    <name type="scientific">Sumerlaea chitinivorans</name>
    <dbReference type="NCBI Taxonomy" id="2250252"/>
    <lineage>
        <taxon>Bacteria</taxon>
        <taxon>Candidatus Sumerlaeota</taxon>
        <taxon>Candidatus Sumerlaeia</taxon>
        <taxon>Candidatus Sumerlaeales</taxon>
        <taxon>Candidatus Sumerlaeaceae</taxon>
        <taxon>Candidatus Sumerlaea</taxon>
    </lineage>
</organism>